<evidence type="ECO:0000313" key="8">
    <source>
        <dbReference type="Proteomes" id="UP001107961"/>
    </source>
</evidence>
<dbReference type="InterPro" id="IPR047565">
    <property type="entry name" value="Alpha-macroglob_thiol-ester_cl"/>
</dbReference>
<dbReference type="RefSeq" id="WP_233917055.1">
    <property type="nucleotide sequence ID" value="NZ_CBDDTQ010000001.1"/>
</dbReference>
<dbReference type="InterPro" id="IPR041462">
    <property type="entry name" value="Bact_A2M_MG6"/>
</dbReference>
<feature type="region of interest" description="Disordered" evidence="3">
    <location>
        <begin position="460"/>
        <end position="479"/>
    </location>
</feature>
<dbReference type="SMART" id="SM01359">
    <property type="entry name" value="A2M_N_2"/>
    <property type="match status" value="1"/>
</dbReference>
<dbReference type="Gene3D" id="2.60.40.1930">
    <property type="match status" value="1"/>
</dbReference>
<dbReference type="Pfam" id="PF00207">
    <property type="entry name" value="A2M"/>
    <property type="match status" value="1"/>
</dbReference>
<feature type="domain" description="Alpha-2-macroglobulin" evidence="6">
    <location>
        <begin position="1187"/>
        <end position="1280"/>
    </location>
</feature>
<dbReference type="PANTHER" id="PTHR40094:SF1">
    <property type="entry name" value="UBIQUITIN DOMAIN-CONTAINING PROTEIN"/>
    <property type="match status" value="1"/>
</dbReference>
<evidence type="ECO:0000256" key="4">
    <source>
        <dbReference type="SAM" id="SignalP"/>
    </source>
</evidence>
<dbReference type="Pfam" id="PF17973">
    <property type="entry name" value="bMG10"/>
    <property type="match status" value="1"/>
</dbReference>
<dbReference type="InterPro" id="IPR002890">
    <property type="entry name" value="MG2"/>
</dbReference>
<evidence type="ECO:0000259" key="5">
    <source>
        <dbReference type="SMART" id="SM01359"/>
    </source>
</evidence>
<dbReference type="PANTHER" id="PTHR40094">
    <property type="entry name" value="ALPHA-2-MACROGLOBULIN HOMOLOG"/>
    <property type="match status" value="1"/>
</dbReference>
<organism evidence="7 8">
    <name type="scientific">Alloalcanivorax xenomutans</name>
    <dbReference type="NCBI Taxonomy" id="1094342"/>
    <lineage>
        <taxon>Bacteria</taxon>
        <taxon>Pseudomonadati</taxon>
        <taxon>Pseudomonadota</taxon>
        <taxon>Gammaproteobacteria</taxon>
        <taxon>Oceanospirillales</taxon>
        <taxon>Alcanivoracaceae</taxon>
        <taxon>Alloalcanivorax</taxon>
    </lineage>
</organism>
<dbReference type="Pfam" id="PF01835">
    <property type="entry name" value="MG2"/>
    <property type="match status" value="1"/>
</dbReference>
<dbReference type="GO" id="GO:0005615">
    <property type="term" value="C:extracellular space"/>
    <property type="evidence" value="ECO:0007669"/>
    <property type="project" value="InterPro"/>
</dbReference>
<accession>A0A9Q3W8A7</accession>
<dbReference type="InterPro" id="IPR041246">
    <property type="entry name" value="Bact_MG10"/>
</dbReference>
<keyword evidence="2 4" id="KW-0732">Signal</keyword>
<dbReference type="Pfam" id="PF11974">
    <property type="entry name" value="bMG3"/>
    <property type="match status" value="1"/>
</dbReference>
<dbReference type="Pfam" id="PF17972">
    <property type="entry name" value="bMG5"/>
    <property type="match status" value="1"/>
</dbReference>
<dbReference type="InterPro" id="IPR011625">
    <property type="entry name" value="A2M_N_BRD"/>
</dbReference>
<gene>
    <name evidence="7" type="ORF">LZG35_19840</name>
</gene>
<dbReference type="Pfam" id="PF07678">
    <property type="entry name" value="TED_complement"/>
    <property type="match status" value="1"/>
</dbReference>
<dbReference type="Pfam" id="PF07703">
    <property type="entry name" value="A2M_BRD"/>
    <property type="match status" value="1"/>
</dbReference>
<dbReference type="GO" id="GO:0004866">
    <property type="term" value="F:endopeptidase inhibitor activity"/>
    <property type="evidence" value="ECO:0007669"/>
    <property type="project" value="InterPro"/>
</dbReference>
<dbReference type="InterPro" id="IPR041203">
    <property type="entry name" value="Bact_A2M_MG5"/>
</dbReference>
<feature type="domain" description="Alpha-2-macroglobulin bait region" evidence="5">
    <location>
        <begin position="981"/>
        <end position="1124"/>
    </location>
</feature>
<evidence type="ECO:0000256" key="3">
    <source>
        <dbReference type="SAM" id="MobiDB-lite"/>
    </source>
</evidence>
<dbReference type="CDD" id="cd02891">
    <property type="entry name" value="A2M_like"/>
    <property type="match status" value="1"/>
</dbReference>
<dbReference type="InterPro" id="IPR021868">
    <property type="entry name" value="Alpha_2_Macroglob_MG3"/>
</dbReference>
<dbReference type="SMART" id="SM01360">
    <property type="entry name" value="A2M"/>
    <property type="match status" value="1"/>
</dbReference>
<dbReference type="EMBL" id="JAJVKT010000033">
    <property type="protein sequence ID" value="MCE7510894.1"/>
    <property type="molecule type" value="Genomic_DNA"/>
</dbReference>
<proteinExistence type="inferred from homology"/>
<protein>
    <submittedName>
        <fullName evidence="7">MG2 domain-containing protein</fullName>
    </submittedName>
</protein>
<keyword evidence="8" id="KW-1185">Reference proteome</keyword>
<dbReference type="InterPro" id="IPR051802">
    <property type="entry name" value="YfhM-like"/>
</dbReference>
<sequence>MQSSALRLIGVSLLLLGLWACDTSDESASSARDKSEQAGSAVAADSEPDPRWRTHLDSWPRGETGSRSPLVFRFTHPVVEQSALNEPQKSVVKLRPERPFTAVFTARDRLEIRPLEPLRSDQNFTVTLFPQGLSGVDDSLPPLETRLTVLRQQLTIRVEALAPAEGSDTMILKGRIDTLDLVDNQALESVLSAKQSETSLPIVWEHPSAGLTHRFQVTGIRRDVGEEVRLAWDGEPVGESGAGERSYSVPRPGQFAVTSVRSESFPDRHVVVQFSEALQAGQDFLGMVALGGKSARVQVDGSRLLVYPSDEVDEKAVLQIAPGVVSASRHTLEKMYRQSLVLSMAKPAVRFVGEGAILPRGEVLSVPFEAAAAGAIQVQAFEVFENNITSYLQSRDLENQHPDTRSGRYLWQKTLELPPSEERGWQRYRLDLTELMAKHPNGLVLLTLKVDPRSIHYQCGDGGPRRENTLPDNYEGPGQDDEVSRYYHDAGYLRWDERDNPCSDSYYAYNNQAESSRSFIASNLGLLAKQGEDDRMLVVTTALDTNTPLAGTQVTAYNYQHQSLGSASSGDNGIAELKLSGTPFYLVAKNGKEKGYLKVARNRALPSNQFDTGGERVLDGLKGFFYGERDVWRPGDDIHLTFVLDDPQQRMPADHPVTVDWFDPRGNKVASYTNDEPVNGFYTFTLKAGESAPTGNWRAVARLGERDFDTRLRVEAIKPNRLRIELTAPEQVFAGQSTPLALHGQWLNGARASALKADVKVRLLNGADPFPGYAGYTFKDPSRTLQAEPFTAFEGRLDDAGDATVNLAVPAVTPPGMAAALVTTRIFENGGDYSTQVQRLPVAPYRHWVGLRVPEGDGWGGALGRDQNHNLDLLTLDQEGQPESRSVTLSVYRIDWRWWWDRGANDLANFISNPHTRKVKATQLTTNDKGRVQWRLNGPDYDWGRYLVRVCDDKGGHCAARTVYLGWSGQRGGGGDAASRLALSTDKEQYQVGEMARVKVPVSGAGRLLVSLESGSRVLRHYWVKPGDKENFTLEIPVTADMAPNVYVHATLLQAHKDRDNDRPIRLYGIVPLLVEDPDTRLEPDIEAPEEVRPESELTVTVSEKQGRAMTYTLAVVDEGLLGLTNFQTPNPHQTFFRREALGVLTWDLFDQVVGAYGGELERMLAVGGSEGLMDGSEAQRRRFPPVVYFAGPFELKAKSEQEHKVQLPAYMGEVRVMVVAGHRDGQQRAYGKADTPVTVTQPLTLLSTLPRVLGPGESLQVPVNVFATEDTITDVDLNLEAEPPLKVTRDTARLTFEEPGDKIATLSLEAGDQVGIARVTVSAKAGKEQAGETVNLPIRTANPPTSREQLKVLEPGDRWALDWTPHGLPGTNQSALTVSSLPAMGLERRLEYLIRYPHGCVEQTTSTVLPQLYLHQLVGLSDAQKQEVQNNIAGAIDRLRRFQLNDGAFSYWPGSGQASDWGTSYAGHFLVEARRLGYAVPAQMIDGWRNYQRRLASDPGQYAWQWASQAYRLYTLALAGEPEVGAMNRLRGALAVSDSRNQHGRYTARWLLAAAYQQMGLTDVAGELIAIDGEVGDYDEPGPTFGSALRDRAISMMVLEARGDQARAWDEARVVADDLASDRWFSTQSLAWSLMAMARFAGDESAGDGYDLAWRQGEGDWRETHATSPVFQQPLEIQDDGESIVVRNDSDRRLFATMTTVGTPAPGQEKAVSEGLDLSVTFLSMDGSPLDPARLTQGTDFRARVKVTNRTNRRLENLALTQIVPSGWQIASRLSSTGVDDAKDEKETPLDYQDVRDDRVLSYFSLKPGATRTVNVELNASFAGRFYLPGWQVEAMYQGFIQSRKRGQWVEVVAE</sequence>
<comment type="similarity">
    <text evidence="1">Belongs to the protease inhibitor I39 (alpha-2-macroglobulin) family. Bacterial alpha-2-macroglobulin subfamily.</text>
</comment>
<dbReference type="SMART" id="SM01419">
    <property type="entry name" value="Thiol-ester_cl"/>
    <property type="match status" value="1"/>
</dbReference>
<feature type="region of interest" description="Disordered" evidence="3">
    <location>
        <begin position="28"/>
        <end position="61"/>
    </location>
</feature>
<comment type="caution">
    <text evidence="7">The sequence shown here is derived from an EMBL/GenBank/DDBJ whole genome shotgun (WGS) entry which is preliminary data.</text>
</comment>
<evidence type="ECO:0000256" key="2">
    <source>
        <dbReference type="ARBA" id="ARBA00022729"/>
    </source>
</evidence>
<dbReference type="Pfam" id="PF17962">
    <property type="entry name" value="bMG6"/>
    <property type="match status" value="1"/>
</dbReference>
<evidence type="ECO:0000256" key="1">
    <source>
        <dbReference type="ARBA" id="ARBA00010556"/>
    </source>
</evidence>
<evidence type="ECO:0000313" key="7">
    <source>
        <dbReference type="EMBL" id="MCE7510894.1"/>
    </source>
</evidence>
<feature type="chain" id="PRO_5040323988" evidence="4">
    <location>
        <begin position="21"/>
        <end position="1856"/>
    </location>
</feature>
<name>A0A9Q3W8A7_9GAMM</name>
<reference evidence="7" key="1">
    <citation type="submission" date="2022-01" db="EMBL/GenBank/DDBJ databases">
        <authorList>
            <person name="Karlyshev A.V."/>
            <person name="Jaspars M."/>
        </authorList>
    </citation>
    <scope>NUCLEOTIDE SEQUENCE</scope>
    <source>
        <strain evidence="7">AGSA3-2</strain>
    </source>
</reference>
<feature type="compositionally biased region" description="Basic and acidic residues" evidence="3">
    <location>
        <begin position="48"/>
        <end position="60"/>
    </location>
</feature>
<dbReference type="SUPFAM" id="SSF48239">
    <property type="entry name" value="Terpenoid cyclases/Protein prenyltransferases"/>
    <property type="match status" value="1"/>
</dbReference>
<dbReference type="Gene3D" id="1.50.10.20">
    <property type="match status" value="1"/>
</dbReference>
<feature type="signal peptide" evidence="4">
    <location>
        <begin position="1"/>
        <end position="20"/>
    </location>
</feature>
<dbReference type="Proteomes" id="UP001107961">
    <property type="component" value="Unassembled WGS sequence"/>
</dbReference>
<dbReference type="InterPro" id="IPR011626">
    <property type="entry name" value="Alpha-macroglobulin_TED"/>
</dbReference>
<evidence type="ECO:0000259" key="6">
    <source>
        <dbReference type="SMART" id="SM01360"/>
    </source>
</evidence>
<dbReference type="InterPro" id="IPR008930">
    <property type="entry name" value="Terpenoid_cyclase/PrenylTrfase"/>
</dbReference>
<dbReference type="InterPro" id="IPR001599">
    <property type="entry name" value="Macroglobln_a2"/>
</dbReference>